<reference evidence="1 2" key="1">
    <citation type="submission" date="2019-02" db="EMBL/GenBank/DDBJ databases">
        <title>Thermus sp. a novel from hot spring.</title>
        <authorList>
            <person name="Zhao Z."/>
        </authorList>
    </citation>
    <scope>NUCLEOTIDE SEQUENCE [LARGE SCALE GENOMIC DNA]</scope>
    <source>
        <strain evidence="1 2">CFH 72773T</strain>
    </source>
</reference>
<dbReference type="PANTHER" id="PTHR31047:SF0">
    <property type="entry name" value="MEIOTICALLY UP-REGULATED GENE 157 PROTEIN"/>
    <property type="match status" value="1"/>
</dbReference>
<dbReference type="Proteomes" id="UP000292858">
    <property type="component" value="Unassembled WGS sequence"/>
</dbReference>
<dbReference type="EMBL" id="SIJL01000001">
    <property type="protein sequence ID" value="TBH21833.1"/>
    <property type="molecule type" value="Genomic_DNA"/>
</dbReference>
<dbReference type="AlphaFoldDB" id="A0A4Q9B9Y4"/>
<evidence type="ECO:0000313" key="2">
    <source>
        <dbReference type="Proteomes" id="UP000292858"/>
    </source>
</evidence>
<accession>A0A4Q9B9Y4</accession>
<dbReference type="OrthoDB" id="181472at2"/>
<organism evidence="1 2">
    <name type="scientific">Thermus thermamylovorans</name>
    <dbReference type="NCBI Taxonomy" id="2509362"/>
    <lineage>
        <taxon>Bacteria</taxon>
        <taxon>Thermotogati</taxon>
        <taxon>Deinococcota</taxon>
        <taxon>Deinococci</taxon>
        <taxon>Thermales</taxon>
        <taxon>Thermaceae</taxon>
        <taxon>Thermus</taxon>
    </lineage>
</organism>
<dbReference type="InterPro" id="IPR012341">
    <property type="entry name" value="6hp_glycosidase-like_sf"/>
</dbReference>
<evidence type="ECO:0000313" key="1">
    <source>
        <dbReference type="EMBL" id="TBH21833.1"/>
    </source>
</evidence>
<keyword evidence="2" id="KW-1185">Reference proteome</keyword>
<dbReference type="Pfam" id="PF06824">
    <property type="entry name" value="Glyco_hydro_125"/>
    <property type="match status" value="1"/>
</dbReference>
<dbReference type="SUPFAM" id="SSF48208">
    <property type="entry name" value="Six-hairpin glycosidases"/>
    <property type="match status" value="1"/>
</dbReference>
<name>A0A4Q9B9Y4_9DEIN</name>
<sequence>MREALLTPAPVLEAPPRHRPTGSLLLHLEADPDRPLLRRAGVVRLAWDGLLDLVGDPLLGVEGEGWEGGILADWIPFWRGEGREAVLLAPPGVTGFALRVRGPGPLRVFGGPFGLLLRRFREEGVEARPRFAHDPWTGSHLLELRAHRTLLALAWQGEPAPLVRGWGPGLELEWPGGEATLYLALAREGDGARTAALHLRRVGWEGLLGATLRHLEGLVAGYGGPLPGVYRRHLLFAYHFAQGEALEGEPVALTSRSPHYYVSGAYWARDGLLWFFPALLLADRRRARTLLKALFLRHAPWPGEHAQYLSGPPLYPGFELDEAAAYPLALARYLEATGDLDLLPEVWEPLEGVLARIREERHPALPLYRTFLSPADDPVPYPYLFYGNALLAQALARLAPHLARLGGRWAGWAAELAGEAQAIREALRREGVRPRGRGGVFPFAFEPGGGALLGDEPAGSLLLLPHLGFCPPEDPWFRRTVRRILSPENPYHYRGRYPGEGSPHFPFPSGFALANRLLLGGRPAREALRVLREAPLDMGYAPESFDPDTGLARTGVGFASLAGFVAYALSTATPTAWARASGRR</sequence>
<protein>
    <submittedName>
        <fullName evidence="1">Metal-independent alpha-mannosidase</fullName>
    </submittedName>
</protein>
<proteinExistence type="predicted"/>
<dbReference type="Gene3D" id="1.50.10.10">
    <property type="match status" value="1"/>
</dbReference>
<dbReference type="InterPro" id="IPR008928">
    <property type="entry name" value="6-hairpin_glycosidase_sf"/>
</dbReference>
<dbReference type="PANTHER" id="PTHR31047">
    <property type="entry name" value="MEIOTICALLY UP-REGULATED GENE 157 PROTEIN"/>
    <property type="match status" value="1"/>
</dbReference>
<dbReference type="GO" id="GO:0005975">
    <property type="term" value="P:carbohydrate metabolic process"/>
    <property type="evidence" value="ECO:0007669"/>
    <property type="project" value="InterPro"/>
</dbReference>
<gene>
    <name evidence="1" type="ORF">ETP66_00925</name>
</gene>
<comment type="caution">
    <text evidence="1">The sequence shown here is derived from an EMBL/GenBank/DDBJ whole genome shotgun (WGS) entry which is preliminary data.</text>
</comment>
<dbReference type="InterPro" id="IPR008313">
    <property type="entry name" value="GH125"/>
</dbReference>
<dbReference type="SMART" id="SM01149">
    <property type="entry name" value="DUF1237"/>
    <property type="match status" value="1"/>
</dbReference>
<dbReference type="RefSeq" id="WP_130839725.1">
    <property type="nucleotide sequence ID" value="NZ_SIJL01000001.1"/>
</dbReference>